<organism evidence="2 3">
    <name type="scientific">Anaeromyxobacter diazotrophicus</name>
    <dbReference type="NCBI Taxonomy" id="2590199"/>
    <lineage>
        <taxon>Bacteria</taxon>
        <taxon>Pseudomonadati</taxon>
        <taxon>Myxococcota</taxon>
        <taxon>Myxococcia</taxon>
        <taxon>Myxococcales</taxon>
        <taxon>Cystobacterineae</taxon>
        <taxon>Anaeromyxobacteraceae</taxon>
        <taxon>Anaeromyxobacter</taxon>
    </lineage>
</organism>
<evidence type="ECO:0000313" key="3">
    <source>
        <dbReference type="Proteomes" id="UP000503640"/>
    </source>
</evidence>
<name>A0A7I9VJ84_9BACT</name>
<feature type="signal peptide" evidence="1">
    <location>
        <begin position="1"/>
        <end position="18"/>
    </location>
</feature>
<proteinExistence type="predicted"/>
<comment type="caution">
    <text evidence="2">The sequence shown here is derived from an EMBL/GenBank/DDBJ whole genome shotgun (WGS) entry which is preliminary data.</text>
</comment>
<accession>A0A7I9VJ84</accession>
<feature type="chain" id="PRO_5029659892" description="PEGA domain-containing protein" evidence="1">
    <location>
        <begin position="19"/>
        <end position="341"/>
    </location>
</feature>
<reference evidence="3" key="1">
    <citation type="journal article" date="2020" name="Appl. Environ. Microbiol.">
        <title>Diazotrophic Anaeromyxobacter Isolates from Soils.</title>
        <authorList>
            <person name="Masuda Y."/>
            <person name="Yamanaka H."/>
            <person name="Xu Z.X."/>
            <person name="Shiratori Y."/>
            <person name="Aono T."/>
            <person name="Amachi S."/>
            <person name="Senoo K."/>
            <person name="Itoh H."/>
        </authorList>
    </citation>
    <scope>NUCLEOTIDE SEQUENCE [LARGE SCALE GENOMIC DNA]</scope>
    <source>
        <strain evidence="3">R267</strain>
    </source>
</reference>
<dbReference type="RefSeq" id="WP_176063891.1">
    <property type="nucleotide sequence ID" value="NZ_BJTG01000002.1"/>
</dbReference>
<dbReference type="AlphaFoldDB" id="A0A7I9VJ84"/>
<dbReference type="EMBL" id="BJTG01000002">
    <property type="protein sequence ID" value="GEJ56425.1"/>
    <property type="molecule type" value="Genomic_DNA"/>
</dbReference>
<evidence type="ECO:0000256" key="1">
    <source>
        <dbReference type="SAM" id="SignalP"/>
    </source>
</evidence>
<evidence type="ECO:0008006" key="4">
    <source>
        <dbReference type="Google" id="ProtNLM"/>
    </source>
</evidence>
<dbReference type="Proteomes" id="UP000503640">
    <property type="component" value="Unassembled WGS sequence"/>
</dbReference>
<protein>
    <recommendedName>
        <fullName evidence="4">PEGA domain-containing protein</fullName>
    </recommendedName>
</protein>
<gene>
    <name evidence="2" type="ORF">AMYX_11660</name>
</gene>
<evidence type="ECO:0000313" key="2">
    <source>
        <dbReference type="EMBL" id="GEJ56425.1"/>
    </source>
</evidence>
<keyword evidence="3" id="KW-1185">Reference proteome</keyword>
<dbReference type="PROSITE" id="PS51257">
    <property type="entry name" value="PROKAR_LIPOPROTEIN"/>
    <property type="match status" value="1"/>
</dbReference>
<keyword evidence="1" id="KW-0732">Signal</keyword>
<sequence length="341" mass="33504">MRPIPRPTLALAALGALAAGCGGLASPDLQTGEVSGTVAGAKAGAYAYVLGAPGLRAAVEDGAFRLERVPVGTAQVVVFDGEARAELVAVEVRPASRSRLARDAAAMPLAARVVPVPRPVGGSAGATARCSVDGTALADVPAVAAGGLFPLPAGQFSLRAALPGFKTSAKLVAVPEAASLPVEVELEIDDAAPLRGCLAGTPCEVGLVCAGDGRCYECTQDADCGAGGVCSAEHVCANRPLGCGEPCAAGDACRAGLTCSGGTCQAIAGCAAWMQSFGSACRFEPGYPGTCAQSLAGGRCWVAPGLSGEAAEVGYCTAPCATGAQCPTSYACDATAGVCVR</sequence>